<organism evidence="1 2">
    <name type="scientific">Sphaerodactylus townsendi</name>
    <dbReference type="NCBI Taxonomy" id="933632"/>
    <lineage>
        <taxon>Eukaryota</taxon>
        <taxon>Metazoa</taxon>
        <taxon>Chordata</taxon>
        <taxon>Craniata</taxon>
        <taxon>Vertebrata</taxon>
        <taxon>Euteleostomi</taxon>
        <taxon>Lepidosauria</taxon>
        <taxon>Squamata</taxon>
        <taxon>Bifurcata</taxon>
        <taxon>Gekkota</taxon>
        <taxon>Sphaerodactylidae</taxon>
        <taxon>Sphaerodactylus</taxon>
    </lineage>
</organism>
<sequence length="153" mass="16674">MFSLEHIQSWLLSGQLLYSLWGSLPLATREPLAMNESSPPLLCHCQWSATAVVATTIVQSRQATLILGLIFPLLDVVQLLQSSASRFSHVARTTAEASVGSVCGSKGVRMPAKLSMPEGKRTRDSGTLRHLLRFLVGGTWQEIFCHKLSGSLV</sequence>
<dbReference type="Proteomes" id="UP000827872">
    <property type="component" value="Linkage Group LG08"/>
</dbReference>
<accession>A0ACB8F7D9</accession>
<name>A0ACB8F7D9_9SAUR</name>
<evidence type="ECO:0000313" key="2">
    <source>
        <dbReference type="Proteomes" id="UP000827872"/>
    </source>
</evidence>
<dbReference type="EMBL" id="CM037621">
    <property type="protein sequence ID" value="KAH8001327.1"/>
    <property type="molecule type" value="Genomic_DNA"/>
</dbReference>
<reference evidence="1" key="1">
    <citation type="submission" date="2021-08" db="EMBL/GenBank/DDBJ databases">
        <title>The first chromosome-level gecko genome reveals the dynamic sex chromosomes of Neotropical dwarf geckos (Sphaerodactylidae: Sphaerodactylus).</title>
        <authorList>
            <person name="Pinto B.J."/>
            <person name="Keating S.E."/>
            <person name="Gamble T."/>
        </authorList>
    </citation>
    <scope>NUCLEOTIDE SEQUENCE</scope>
    <source>
        <strain evidence="1">TG3544</strain>
    </source>
</reference>
<gene>
    <name evidence="1" type="ORF">K3G42_004259</name>
</gene>
<keyword evidence="2" id="KW-1185">Reference proteome</keyword>
<protein>
    <submittedName>
        <fullName evidence="1">Uncharacterized protein</fullName>
    </submittedName>
</protein>
<proteinExistence type="predicted"/>
<comment type="caution">
    <text evidence="1">The sequence shown here is derived from an EMBL/GenBank/DDBJ whole genome shotgun (WGS) entry which is preliminary data.</text>
</comment>
<evidence type="ECO:0000313" key="1">
    <source>
        <dbReference type="EMBL" id="KAH8001327.1"/>
    </source>
</evidence>